<proteinExistence type="predicted"/>
<accession>A0A837RFY3</accession>
<evidence type="ECO:0000313" key="3">
    <source>
        <dbReference type="Proteomes" id="UP000051020"/>
    </source>
</evidence>
<comment type="caution">
    <text evidence="2">The sequence shown here is derived from an EMBL/GenBank/DDBJ whole genome shotgun (WGS) entry which is preliminary data.</text>
</comment>
<dbReference type="NCBIfam" id="TIGR04370">
    <property type="entry name" value="glyco_rpt_poly"/>
    <property type="match status" value="1"/>
</dbReference>
<dbReference type="Pfam" id="PF14296">
    <property type="entry name" value="O-ag_pol_Wzy"/>
    <property type="match status" value="1"/>
</dbReference>
<name>A0A837RFY3_LACPE</name>
<feature type="transmembrane region" description="Helical" evidence="1">
    <location>
        <begin position="352"/>
        <end position="372"/>
    </location>
</feature>
<feature type="transmembrane region" description="Helical" evidence="1">
    <location>
        <begin position="239"/>
        <end position="261"/>
    </location>
</feature>
<evidence type="ECO:0000313" key="2">
    <source>
        <dbReference type="EMBL" id="KRK26887.1"/>
    </source>
</evidence>
<reference evidence="2 3" key="1">
    <citation type="journal article" date="2015" name="Genome Announc.">
        <title>Expanding the biotechnology potential of lactobacilli through comparative genomics of 213 strains and associated genera.</title>
        <authorList>
            <person name="Sun Z."/>
            <person name="Harris H.M."/>
            <person name="McCann A."/>
            <person name="Guo C."/>
            <person name="Argimon S."/>
            <person name="Zhang W."/>
            <person name="Yang X."/>
            <person name="Jeffery I.B."/>
            <person name="Cooney J.C."/>
            <person name="Kagawa T.F."/>
            <person name="Liu W."/>
            <person name="Song Y."/>
            <person name="Salvetti E."/>
            <person name="Wrobel A."/>
            <person name="Rasinkangas P."/>
            <person name="Parkhill J."/>
            <person name="Rea M.C."/>
            <person name="O'Sullivan O."/>
            <person name="Ritari J."/>
            <person name="Douillard F.P."/>
            <person name="Paul Ross R."/>
            <person name="Yang R."/>
            <person name="Briner A.E."/>
            <person name="Felis G.E."/>
            <person name="de Vos W.M."/>
            <person name="Barrangou R."/>
            <person name="Klaenhammer T.R."/>
            <person name="Caufield P.W."/>
            <person name="Cui Y."/>
            <person name="Zhang H."/>
            <person name="O'Toole P.W."/>
        </authorList>
    </citation>
    <scope>NUCLEOTIDE SEQUENCE [LARGE SCALE GENOMIC DNA]</scope>
    <source>
        <strain evidence="2 3">DSM 20314</strain>
    </source>
</reference>
<organism evidence="2 3">
    <name type="scientific">Lactiplantibacillus pentosus DSM 20314</name>
    <dbReference type="NCBI Taxonomy" id="1423791"/>
    <lineage>
        <taxon>Bacteria</taxon>
        <taxon>Bacillati</taxon>
        <taxon>Bacillota</taxon>
        <taxon>Bacilli</taxon>
        <taxon>Lactobacillales</taxon>
        <taxon>Lactobacillaceae</taxon>
        <taxon>Lactiplantibacillus</taxon>
    </lineage>
</organism>
<sequence length="439" mass="50056">MLGVLLVLLVVLLIVNYVFGKREFLSPAFLFTLGFLVSVVWAYAFKDKWGLQLHIETFWVIFGGVTLFSIVAAIVNIFFTKGSLTIERKLDDHYETSVSRTGGMIVIGIMLLSIIYTIIEVQRIAPSASIMESIYEYRMQTTNITTDNASSLVLPKLLALLRNFTDAAGYFFAYILASDLFKKKRINVIVLVITILSLINGMLLGSRTGAFMLLLSFMIFLYIMYRASSQWKKHLSWKMLGLIALFFVIVIFTFQSFAGILGREVDSFSKANYLAIYFGAEIKNLDTFIQAHQFPIRPQGTFGAQTFLEFNRTFGKFFGSHATVILDLPFQNINGLSLGNVYTTFYAFLYDFGYKGVVVLVMLMSSVSQFIFGKVRQFSRQGDISIYALIYGRIAVCLILSFFSDKFYEGIFAITFIKTVIWWIILRWVFVRHTVEVQK</sequence>
<keyword evidence="1" id="KW-1133">Transmembrane helix</keyword>
<keyword evidence="1" id="KW-0472">Membrane</keyword>
<dbReference type="EMBL" id="AZCU01000001">
    <property type="protein sequence ID" value="KRK26887.1"/>
    <property type="molecule type" value="Genomic_DNA"/>
</dbReference>
<dbReference type="GeneID" id="49393458"/>
<evidence type="ECO:0000256" key="1">
    <source>
        <dbReference type="SAM" id="Phobius"/>
    </source>
</evidence>
<feature type="transmembrane region" description="Helical" evidence="1">
    <location>
        <begin position="410"/>
        <end position="430"/>
    </location>
</feature>
<dbReference type="RefSeq" id="WP_050338877.1">
    <property type="nucleotide sequence ID" value="NZ_AZCU01000001.1"/>
</dbReference>
<dbReference type="AlphaFoldDB" id="A0A837RFY3"/>
<dbReference type="Proteomes" id="UP000051020">
    <property type="component" value="Unassembled WGS sequence"/>
</dbReference>
<dbReference type="InterPro" id="IPR029468">
    <property type="entry name" value="O-ag_pol_Wzy"/>
</dbReference>
<feature type="transmembrane region" description="Helical" evidence="1">
    <location>
        <begin position="30"/>
        <end position="46"/>
    </location>
</feature>
<feature type="transmembrane region" description="Helical" evidence="1">
    <location>
        <begin position="58"/>
        <end position="79"/>
    </location>
</feature>
<keyword evidence="1" id="KW-0812">Transmembrane</keyword>
<gene>
    <name evidence="2" type="ORF">FD24_GL000016</name>
</gene>
<feature type="transmembrane region" description="Helical" evidence="1">
    <location>
        <begin position="384"/>
        <end position="404"/>
    </location>
</feature>
<protein>
    <submittedName>
        <fullName evidence="2">Polysaccharide polymerase</fullName>
    </submittedName>
</protein>
<feature type="transmembrane region" description="Helical" evidence="1">
    <location>
        <begin position="210"/>
        <end position="227"/>
    </location>
</feature>
<feature type="transmembrane region" description="Helical" evidence="1">
    <location>
        <begin position="186"/>
        <end position="204"/>
    </location>
</feature>
<feature type="transmembrane region" description="Helical" evidence="1">
    <location>
        <begin position="99"/>
        <end position="119"/>
    </location>
</feature>